<dbReference type="AlphaFoldDB" id="A0A8H7XW62"/>
<sequence>MMSNQSTAAALAPELWTRIAYFCDDDTVRTLCSNSISRSIRESALLIRFRDLSFTVKYLFPAKVESQELDSEEYRAVLVSKVDSSRERFDQLSSSRFVSYVRYWRYEGPFSEFGSESDDDLYTNQEPTSDQLAASEYNDIMWPIFTGYLRKYNGLTALHLQNVDIDDKAVVSVNALGNLQTLGLEKVKVSTAMNLGRRGSHIQHLLYVPDKVRSDFIVQLYISMQYYKFQEVCLD</sequence>
<evidence type="ECO:0000313" key="1">
    <source>
        <dbReference type="EMBL" id="KAG5166783.1"/>
    </source>
</evidence>
<accession>A0A8H7XW62</accession>
<gene>
    <name evidence="1" type="ORF">JR316_008873</name>
</gene>
<comment type="caution">
    <text evidence="1">The sequence shown here is derived from an EMBL/GenBank/DDBJ whole genome shotgun (WGS) entry which is preliminary data.</text>
</comment>
<organism evidence="1">
    <name type="scientific">Psilocybe cubensis</name>
    <name type="common">Psychedelic mushroom</name>
    <name type="synonym">Stropharia cubensis</name>
    <dbReference type="NCBI Taxonomy" id="181762"/>
    <lineage>
        <taxon>Eukaryota</taxon>
        <taxon>Fungi</taxon>
        <taxon>Dikarya</taxon>
        <taxon>Basidiomycota</taxon>
        <taxon>Agaricomycotina</taxon>
        <taxon>Agaricomycetes</taxon>
        <taxon>Agaricomycetidae</taxon>
        <taxon>Agaricales</taxon>
        <taxon>Agaricineae</taxon>
        <taxon>Strophariaceae</taxon>
        <taxon>Psilocybe</taxon>
    </lineage>
</organism>
<dbReference type="EMBL" id="JAFIQS010000008">
    <property type="protein sequence ID" value="KAG5166783.1"/>
    <property type="molecule type" value="Genomic_DNA"/>
</dbReference>
<name>A0A8H7XW62_PSICU</name>
<protein>
    <submittedName>
        <fullName evidence="1">Uncharacterized protein</fullName>
    </submittedName>
</protein>
<reference evidence="1" key="1">
    <citation type="submission" date="2021-02" db="EMBL/GenBank/DDBJ databases">
        <title>Psilocybe cubensis genome.</title>
        <authorList>
            <person name="Mckernan K.J."/>
            <person name="Crawford S."/>
            <person name="Trippe A."/>
            <person name="Kane L.T."/>
            <person name="Mclaughlin S."/>
        </authorList>
    </citation>
    <scope>NUCLEOTIDE SEQUENCE [LARGE SCALE GENOMIC DNA]</scope>
    <source>
        <strain evidence="1">MGC-MH-2018</strain>
    </source>
</reference>
<proteinExistence type="predicted"/>